<organism evidence="1 2">
    <name type="scientific">Photobacterium jeanii</name>
    <dbReference type="NCBI Taxonomy" id="858640"/>
    <lineage>
        <taxon>Bacteria</taxon>
        <taxon>Pseudomonadati</taxon>
        <taxon>Pseudomonadota</taxon>
        <taxon>Gammaproteobacteria</taxon>
        <taxon>Vibrionales</taxon>
        <taxon>Vibrionaceae</taxon>
        <taxon>Photobacterium</taxon>
    </lineage>
</organism>
<proteinExistence type="predicted"/>
<dbReference type="AlphaFoldDB" id="A0A178K316"/>
<evidence type="ECO:0000313" key="2">
    <source>
        <dbReference type="Proteomes" id="UP000078503"/>
    </source>
</evidence>
<dbReference type="RefSeq" id="WP_068335228.1">
    <property type="nucleotide sequence ID" value="NZ_LVHF01000033.1"/>
</dbReference>
<dbReference type="EMBL" id="LVHF01000033">
    <property type="protein sequence ID" value="OAN11112.1"/>
    <property type="molecule type" value="Genomic_DNA"/>
</dbReference>
<reference evidence="1 2" key="1">
    <citation type="submission" date="2016-03" db="EMBL/GenBank/DDBJ databases">
        <title>Photobacterium proteolyticum sp. nov. a protease producing bacterium isolated from ocean sediments of Laizhou Bay.</title>
        <authorList>
            <person name="Li Y."/>
        </authorList>
    </citation>
    <scope>NUCLEOTIDE SEQUENCE [LARGE SCALE GENOMIC DNA]</scope>
    <source>
        <strain evidence="1 2">R-40508</strain>
    </source>
</reference>
<accession>A0A178K316</accession>
<comment type="caution">
    <text evidence="1">The sequence shown here is derived from an EMBL/GenBank/DDBJ whole genome shotgun (WGS) entry which is preliminary data.</text>
</comment>
<dbReference type="Proteomes" id="UP000078503">
    <property type="component" value="Unassembled WGS sequence"/>
</dbReference>
<sequence length="94" mass="10390">MKNITAFIEQLDRLQSPIVCWVFSENDCYKEIDGGGIISVSKLKSILDAHLHLVVQPIEHDAFTPHLLLPEVSMAVPVNFINGKVSSMIESEAA</sequence>
<evidence type="ECO:0000313" key="1">
    <source>
        <dbReference type="EMBL" id="OAN11112.1"/>
    </source>
</evidence>
<gene>
    <name evidence="1" type="ORF">A3K86_19265</name>
</gene>
<dbReference type="OrthoDB" id="5820455at2"/>
<name>A0A178K316_9GAMM</name>
<keyword evidence="2" id="KW-1185">Reference proteome</keyword>
<protein>
    <submittedName>
        <fullName evidence="1">Uncharacterized protein</fullName>
    </submittedName>
</protein>